<dbReference type="Proteomes" id="UP001345827">
    <property type="component" value="Unassembled WGS sequence"/>
</dbReference>
<comment type="caution">
    <text evidence="2">The sequence shown here is derived from an EMBL/GenBank/DDBJ whole genome shotgun (WGS) entry which is preliminary data.</text>
</comment>
<keyword evidence="3" id="KW-1185">Reference proteome</keyword>
<protein>
    <submittedName>
        <fullName evidence="2">Uncharacterized protein</fullName>
    </submittedName>
</protein>
<evidence type="ECO:0000313" key="3">
    <source>
        <dbReference type="Proteomes" id="UP001345827"/>
    </source>
</evidence>
<feature type="compositionally biased region" description="Low complexity" evidence="1">
    <location>
        <begin position="519"/>
        <end position="530"/>
    </location>
</feature>
<feature type="region of interest" description="Disordered" evidence="1">
    <location>
        <begin position="427"/>
        <end position="532"/>
    </location>
</feature>
<evidence type="ECO:0000256" key="1">
    <source>
        <dbReference type="SAM" id="MobiDB-lite"/>
    </source>
</evidence>
<reference evidence="2 3" key="1">
    <citation type="submission" date="2023-06" db="EMBL/GenBank/DDBJ databases">
        <title>Black Yeasts Isolated from many extreme environments.</title>
        <authorList>
            <person name="Coleine C."/>
            <person name="Stajich J.E."/>
            <person name="Selbmann L."/>
        </authorList>
    </citation>
    <scope>NUCLEOTIDE SEQUENCE [LARGE SCALE GENOMIC DNA]</scope>
    <source>
        <strain evidence="2 3">CCFEE 5887</strain>
    </source>
</reference>
<organism evidence="2 3">
    <name type="scientific">Vermiconidia calcicola</name>
    <dbReference type="NCBI Taxonomy" id="1690605"/>
    <lineage>
        <taxon>Eukaryota</taxon>
        <taxon>Fungi</taxon>
        <taxon>Dikarya</taxon>
        <taxon>Ascomycota</taxon>
        <taxon>Pezizomycotina</taxon>
        <taxon>Dothideomycetes</taxon>
        <taxon>Dothideomycetidae</taxon>
        <taxon>Mycosphaerellales</taxon>
        <taxon>Extremaceae</taxon>
        <taxon>Vermiconidia</taxon>
    </lineage>
</organism>
<gene>
    <name evidence="2" type="ORF">LTR25_006009</name>
</gene>
<name>A0AAV9Q6W5_9PEZI</name>
<proteinExistence type="predicted"/>
<dbReference type="AlphaFoldDB" id="A0AAV9Q6W5"/>
<evidence type="ECO:0000313" key="2">
    <source>
        <dbReference type="EMBL" id="KAK5535002.1"/>
    </source>
</evidence>
<accession>A0AAV9Q6W5</accession>
<feature type="compositionally biased region" description="Polar residues" evidence="1">
    <location>
        <begin position="444"/>
        <end position="477"/>
    </location>
</feature>
<sequence>MSGRSNRTPTHIDKVDAWHTVYLEQCIVHWNDQTSAIKYDRNTGRKPGSRAQNWYLQLGYQKDDHSQHLQFRAVDSNNTLVAKVDFPTSKSSISIDVNLFEVTFTIQIKEIGPNDSIKAVYFFKLGVKSDMRMAFNLFQCVRQNLQRTPYSLVRHTNVPRPLLPGQDHGLQTLTPAQNQVRRVAIWHIPGMPEGTIQFTGFLASVEIEKIWPKVTGERLDIRLLPVDGSTGTAAPLPLAASSSSASADVHHKQWVTCGQCKMGQAPTDFGQVRARRFRKEWIGCREGIDCKSSSYWFHVKDCSGISIETGEDGLSHVMEQLDGHFHNPNRASSRLKFKLKTEGEWFKTSASAAERACKVAFRIGIGRQLIQNHCGFIQVKIPNYKKATVLEKFDAELITRTLQSQDAKPNPRRAPILLRQPGLIFPWEPVPTAPPQSPSASPMHSRNVSVGQPQTPPSGNRSRAATGTHTPSHSRNVSFGGPLERLRSGSQSNSPGPTGMSPSISQQSLGGQTPSRNVSGEGQPQGSGQPVTLDQINSYMTKLNNESHAEVTRAVNYKDRMYESWRQRDRAAWDRTFQEMESDAAVSATTAQAMKTMSQIPKAADCQAYSQCVQYIDAHSADVRDKARKYADQIYAAWLENNETKFKSQVAALKDDRSMTEGLVVVVARFGQMRKAQDCKTVAHCKEFLNKWCTGAESDLVRPFYNRMRQARKEANQAEWTKVNNELYASSCSKSVKDGVATYSKVPLTADECNTRAELQGYMAMLSPENREQIKPVSAHLSDAAQDQDTEQYNRALADLKKIPNITQDTVKVCEKLAKNPR</sequence>
<dbReference type="EMBL" id="JAXLQG010000010">
    <property type="protein sequence ID" value="KAK5535002.1"/>
    <property type="molecule type" value="Genomic_DNA"/>
</dbReference>
<feature type="compositionally biased region" description="Pro residues" evidence="1">
    <location>
        <begin position="428"/>
        <end position="437"/>
    </location>
</feature>
<feature type="compositionally biased region" description="Polar residues" evidence="1">
    <location>
        <begin position="488"/>
        <end position="518"/>
    </location>
</feature>